<feature type="compositionally biased region" description="Low complexity" evidence="1">
    <location>
        <begin position="247"/>
        <end position="259"/>
    </location>
</feature>
<organism evidence="2">
    <name type="scientific">uncultured Rubrobacteraceae bacterium</name>
    <dbReference type="NCBI Taxonomy" id="349277"/>
    <lineage>
        <taxon>Bacteria</taxon>
        <taxon>Bacillati</taxon>
        <taxon>Actinomycetota</taxon>
        <taxon>Rubrobacteria</taxon>
        <taxon>Rubrobacterales</taxon>
        <taxon>Rubrobacteraceae</taxon>
        <taxon>environmental samples</taxon>
    </lineage>
</organism>
<feature type="region of interest" description="Disordered" evidence="1">
    <location>
        <begin position="1"/>
        <end position="308"/>
    </location>
</feature>
<name>A0A6J4PP07_9ACTN</name>
<gene>
    <name evidence="2" type="ORF">AVDCRST_MAG55-1812</name>
</gene>
<accession>A0A6J4PP07</accession>
<feature type="compositionally biased region" description="Basic and acidic residues" evidence="1">
    <location>
        <begin position="180"/>
        <end position="191"/>
    </location>
</feature>
<feature type="non-terminal residue" evidence="2">
    <location>
        <position position="1"/>
    </location>
</feature>
<protein>
    <submittedName>
        <fullName evidence="2">Efflux ABC transporter, ATP-binding protein</fullName>
    </submittedName>
</protein>
<dbReference type="EMBL" id="CADCUZ010000077">
    <property type="protein sequence ID" value="CAA9418011.1"/>
    <property type="molecule type" value="Genomic_DNA"/>
</dbReference>
<reference evidence="2" key="1">
    <citation type="submission" date="2020-02" db="EMBL/GenBank/DDBJ databases">
        <authorList>
            <person name="Meier V. D."/>
        </authorList>
    </citation>
    <scope>NUCLEOTIDE SEQUENCE</scope>
    <source>
        <strain evidence="2">AVDCRST_MAG55</strain>
    </source>
</reference>
<dbReference type="AlphaFoldDB" id="A0A6J4PP07"/>
<feature type="compositionally biased region" description="Basic and acidic residues" evidence="1">
    <location>
        <begin position="9"/>
        <end position="46"/>
    </location>
</feature>
<evidence type="ECO:0000256" key="1">
    <source>
        <dbReference type="SAM" id="MobiDB-lite"/>
    </source>
</evidence>
<proteinExistence type="predicted"/>
<feature type="non-terminal residue" evidence="2">
    <location>
        <position position="308"/>
    </location>
</feature>
<evidence type="ECO:0000313" key="2">
    <source>
        <dbReference type="EMBL" id="CAA9418011.1"/>
    </source>
</evidence>
<feature type="compositionally biased region" description="Basic and acidic residues" evidence="1">
    <location>
        <begin position="199"/>
        <end position="211"/>
    </location>
</feature>
<feature type="compositionally biased region" description="Basic and acidic residues" evidence="1">
    <location>
        <begin position="109"/>
        <end position="118"/>
    </location>
</feature>
<keyword evidence="2" id="KW-0547">Nucleotide-binding</keyword>
<feature type="compositionally biased region" description="Basic residues" evidence="1">
    <location>
        <begin position="61"/>
        <end position="71"/>
    </location>
</feature>
<sequence length="308" mass="34919">GTRHLRVRPLQDLRLRLPGAQEHKPGDPARRDLRPARSERGRQDHPHQHHLRHRQPDQRRRAGRRPRHHHGVPGGPVHDRPRPPRAHYRRVRDRMGDRNLQPGAVRQTGEPRLRREGAQEPFPVGQKGQQDHHALRRHEAPGHDRQGPLARAADPLSGRADGGRGRRAAPGHVGDGALAARDRRDHNPDHPLHRRGRRDGRPDRGDQQRRDRPGRRQGRAHAQARQKAVDAAVAREGGQDPGRARRLPPGARGRWQRAGLRLRRAKRARGHRRLARGPGRDRDQVQGPPDQTKLAGGDLRQLGEGRAM</sequence>
<feature type="compositionally biased region" description="Basic residues" evidence="1">
    <location>
        <begin position="83"/>
        <end position="92"/>
    </location>
</feature>
<dbReference type="GO" id="GO:0005524">
    <property type="term" value="F:ATP binding"/>
    <property type="evidence" value="ECO:0007669"/>
    <property type="project" value="UniProtKB-KW"/>
</dbReference>
<feature type="compositionally biased region" description="Basic residues" evidence="1">
    <location>
        <begin position="212"/>
        <end position="224"/>
    </location>
</feature>
<keyword evidence="2" id="KW-0067">ATP-binding</keyword>
<feature type="compositionally biased region" description="Basic and acidic residues" evidence="1">
    <location>
        <begin position="129"/>
        <end position="146"/>
    </location>
</feature>
<feature type="compositionally biased region" description="Basic residues" evidence="1">
    <location>
        <begin position="260"/>
        <end position="275"/>
    </location>
</feature>